<sequence length="4087" mass="448725">MKFKRIILISLILCVLSMACVSASDNQTSADNLQINDINANVINEEINEYTNDMNIMEGNTSDNGSVISDNLLSSSNSDDKLSAPKEGTRDELNNLIIAAKPGSTITLDKDYIFESDVKSVDITKNIVIDGKGHTIYPGYNPVFNFKHNTPSGKIEIKDITFVRGIGSAIHFNEESCPFIISNCRFINCSSQIGGAIAGAAKYTSNIINCSFKGCHGMGESKVVRKETFNSASSSAFSSGGAIYMSGSVNVKSCRFEDCSAGDGGAIEAYGNFQIIDCVFVKNYAGRIDSFNSLEHGGAIRIHGGSGALIKGCTFNENHAGHYGGAISSYGNNVRIEDNVFNSNYIDNSIRREGGAIFVGKDSKIGDTSIQITRCAFNNNGYNNNNHYCKYGGAIYFLDGIISGTVSYCNFTGNGASKEGGAIYASSDCKFLTFKGCAFTKNQVEKYGGAIYLDSKSSTIVDCAFVEQPNAIYCDNKGCSVKFSAFLNNGNYNVWSTKEINIANNWFGNTMDNRFYDFSKLKGKAVNLNNAENLYLAATSMDKNYHNGQESTVNLNFRYMREEPTSYNKLPPFNNPVISYAVSGVNAAIVSKNLYLANGKSSFKFVSDASKTSSSLTVDCYGAKLTLKFKINPNSFTALQALVDSCQNGVLNLTHNYTRDKSFDGDMTVTISKDLVINGNGFTLDSKNSGGVFFMSSRPNVDINNLNIVNSKSKWGSAIWGYINNMSINNCRFINCSAKFEGGAINLVGKVLTITNSTFINNTADENGGSLIVMGIKTVIKDCIFINSHSGMEGCFIYLHASSRLNLTDSILLTNSTSKYISKPEGESLRWNISANIENNWFGGTNDDILKNYDRINDFKVKSLLYLNVAPSLYDIPMGNTSKISLKFYSYDVNSRRSAALTSFRTMKFNVKLLKEGGRLSSNSIILTNNEGNVVYTSSSNGIMPVEFNYELFGHRIYLNQYGDNSFTALQYLINSSGNVINLTKDYTFSNISDYKLFDGVYINKDLTINGNGHVLSGSGQARIFNIDGHTVVLNNITFIKGKSDDGGAIFASPTSSLSIDSCRFENNTAKNGGAIYLKYFKSIIMESSFFKNNSATATGGAIYYYGDYGNKELFNITGTFINNWAGVDGGAIYEHDIANYHLKGNFTNNTAGRNGGAVCSDSVFVIGTISIDGIFDSNAAAFGGAVYSFNPFGNFTGIYQNNRASQDGGAIYMVRSSVRYGMPNTISGEFYSNTAKGQGSAVCAMNLSDKDVDLHDSIFIKNSGKSTLYSSGYTYLNVHDSIFVENNDDKVLDTSKDYAVDGRLKAYNNWFGHTVDNFDKKPSVGERVILNDWLYVDVDYGKTETDLKSKNNIIFTLKSYDAKKEKVSDYTGNFKLNLSLKSDSGNFSTNSFILDNAPVKVTYVPNDYGENTVVVWANLSKYSHKTYEIKYNVVEHPSDSFYALQYEIDHMKGNVLNLTNNYEFYPESDTPNGIKINKSISINGNGFAIDGKGSSNIFNISADNVVLENISLINGNDINGSAIYAEGNNIIIRNSILLNNTDVVIYATKSLTANYNWWGNTADTFNKKANVSSNVILDNALFATFKANSTVIGAGNNTTVVLNLTNLYNFNTKTNSTHDGLNLFSFDFNAEDGKINKTSDKLNKGIINVSFEVIGPLYAEIYAKYKNVVLNYTFEVVYDDDSFTALYALINKTAPNGILNLTQNYRFYYYDADYIEGIPIDKAITINGNGFNVNGTGESCVFFVSADNVCLTNINIYDSLDAIEWLGDNGLINNITVNNSNSSLNAFGSNLVIRNSNFTRASRYSLYLEDSNNVVDNCRFVDNSGPSIIGVCMNNLTIENSTFKNINSPISGIVEIIDCKDANISGCIFNNQNNQSIMILEGSTVYLNNNTLSKSDYIYNDGTILSKTYARMNKLNSSYMVDTEILLNSTIYDDNNNIILVDEFYFKIGEEPGKANPNIDTYEYKWTSKNGTWLVMPDINKTSFTNCDVDSAAVNVLKYNSSVIITSIRDIIYGEDANIEFEFKNSTAVLVTVLLGSDVIFNETTNKTNITLHDLKTGLYTIIISTLETERYQSSNATSDLRVNRAGSSLTLEAIIDTYYGKDVIINFTVENRTVVTATIYDIDTGKYVFNDVVEGNLLILNNLTVGSYSISLNNLIDPNYNPSGDYSTFNVLKVNSTINMDDETEYVYDNVTINYTVDNLTDILVTIFDLESGDIYNFTTTNSSINLDLDAGSYQITLINIETENVFPSEDSKTIIVLPANTSVKIDDIDNVHYGEDVEIIFDVINATNVTVIVKNEKNVIIYQNNTNESYIYLSDLNVGKYTVEIYNSATNNYKPSNDTKTFNVLKAGSFIEIEYDNLTTYGIPFRLDYDVENETLLNILIYDSKGNIVYDKNFDEISELPDDMSNLTEEAYLGYYFFIHRNLTAGKYTFELRNLDTSNVIGYMVNGSFEIIKTTSEVEVYVEDIVYGEDLEIHIGVINTTTVNIIIKDDKGSIVYNDNITSSPVIIKNWIPGNYTVIVTNLDTENVIGNSSSQDFQVFKINSTIKLNDISDIYYEDNVSISFEVENKTIVNIRIQNQDGEVVYDNNVTSDMIQVPNLNAGNYTVTVTNLETFNITKSSDSKSFRVLKRNINISVTVENNIYGEPTVVNVCSDIDGTFPVNIGTQQILVSVKNGHGKNTTKLGAGNYTAYVNYTNDNYNINMTNSSFIVSKADITLSIEVSDKEYAADVTGKVFASVDGEYSIVIGDIMKLVTVNKGVGEFNLGILKTGNYTISVIYNGTNNYKANTNKTTFKVSKSETNFNIKTDTNNITYGDSLKITQTLPSDATGTITYTYANGIIIKVIKVNESFVLSNLDAGSYVIYANYSGDSNYKSTSDNITVTVNKAINNIIVSGENTVYPENPTIQVIADIDGEYTVTIAGKKIIVNVINGIGTGSIALDAGKYTANIKYTNKNYENNIKTTAFNVAKGNITLSIEVLDKVYGADVEGNVFASVDGNYVIVIGDITKIVSVKNGIGEFNLGILNVGDYNISVNYYENENYNSNSNTTTFKVTGTGTNFNIIANSTQITYGENIKITQKLPGDATGTITYIFDNGTVIKITNVIESFVLSNLDAGSYVIYGYYSGDSNYKSARDSITITVNKAINNVIVSGENTAYPQNTTIKVTTDIDGEYAVVIGDKKIIVNVINGIGTGTIVLDAGKYTATIEYTNKNYENNIKSIPFNVAKADVTLSIEVLDKVYDSNIGGNIFASVDGEYNVIINGKTIPVTVKNGIGEFNLGTLKVGDYSISVIYNGNKNYNSNSNTTTFKVTETGTNFNIIANSTNITYGEDIKITQKLPSDAKGTITYTYANETLIKVIKVDESFVLSNLDAGSHVIYGYYSGDTNHKSSRDSLTITVNKAINNIIVSGENTAYPQNTTIKVTADIDGEYTVTIADKKIIVKVINGIGTKSIALDAGKYTANIEYTNKNYENNIKSTAFNVAKANITLSIEVLDKVYDSNIDGNIFASVDGEYNVIINGNTIPVTVKNGIGEFNLGTLKAGNYSISVIYYGNDNYNSNFNTTTFKVTETGTNFNIIANNTQITYGENIKITQKLPSDATGTITYTYANGTIIKVINVNESFVLSNLDAGFYVIYGYYSGDSNYKSARDSITIVVNPKGKENATISIDAPKVTEGENVTITVTLPDDATGTITATVNGKTYFASVEEGIAIITIPDLDAGNYTIPVYYAGDDKYTSQSKDANVTVEEDKSDIISAQDITKYFHGPERFVVTVTDYKGNPLANKTVNITINGVKYTRTTNAKGTTSIAINLPSGTYDATVTVDNKTIKSVIIVLPTVKGNDLVKVFKNATQYYTTFLDSQGNYLKEGSIVRFNINGVMYERKITGDKGLAKLNINLPAGEYIITAINLETGEMASNKITVIPRIIENNDLIKYYRNASQYTVKLIGDDGNPVGAGETVTFNINGVFYTRTTNESGIAKLNINLDPGQYIITAEYRECKVSNTITVLPVLTAQDISMKYHDGSKFVATLVDGQGKPYPNQKIQFNINGVFYYRTTDNNGQSALNINLEPGKYIITSSYDEYNTSNKITISS</sequence>
<dbReference type="GO" id="GO:0005576">
    <property type="term" value="C:extracellular region"/>
    <property type="evidence" value="ECO:0007669"/>
    <property type="project" value="UniProtKB-SubCell"/>
</dbReference>
<keyword evidence="6" id="KW-0472">Membrane</keyword>
<dbReference type="PROSITE" id="PS51257">
    <property type="entry name" value="PROKAR_LIPOPROTEIN"/>
    <property type="match status" value="1"/>
</dbReference>
<gene>
    <name evidence="11" type="ORF">sm9_0351</name>
</gene>
<accession>A0A0U3DNZ8</accession>
<evidence type="ECO:0000256" key="5">
    <source>
        <dbReference type="ARBA" id="ARBA00022729"/>
    </source>
</evidence>
<keyword evidence="12" id="KW-1185">Reference proteome</keyword>
<dbReference type="Proteomes" id="UP000067738">
    <property type="component" value="Chromosome"/>
</dbReference>
<protein>
    <submittedName>
        <fullName evidence="11">Adhesin-like protein</fullName>
    </submittedName>
</protein>
<dbReference type="Pfam" id="PF02415">
    <property type="entry name" value="Chlam_PMP"/>
    <property type="match status" value="2"/>
</dbReference>
<dbReference type="InterPro" id="IPR011050">
    <property type="entry name" value="Pectin_lyase_fold/virulence"/>
</dbReference>
<keyword evidence="4" id="KW-0964">Secreted</keyword>
<evidence type="ECO:0000256" key="8">
    <source>
        <dbReference type="SAM" id="MobiDB-lite"/>
    </source>
</evidence>
<comment type="subcellular location">
    <subcellularLocation>
        <location evidence="1">Cell envelope</location>
    </subcellularLocation>
    <subcellularLocation>
        <location evidence="2">Cell outer membrane</location>
    </subcellularLocation>
    <subcellularLocation>
        <location evidence="3">Secreted</location>
    </subcellularLocation>
</comment>
<dbReference type="PANTHER" id="PTHR11319:SF35">
    <property type="entry name" value="OUTER MEMBRANE PROTEIN PMPC-RELATED"/>
    <property type="match status" value="1"/>
</dbReference>
<feature type="domain" description="Bacterial Ig-like" evidence="9">
    <location>
        <begin position="3668"/>
        <end position="3743"/>
    </location>
</feature>
<evidence type="ECO:0000256" key="6">
    <source>
        <dbReference type="ARBA" id="ARBA00023136"/>
    </source>
</evidence>
<dbReference type="InterPro" id="IPR003368">
    <property type="entry name" value="POMP_repeat"/>
</dbReference>
<dbReference type="SUPFAM" id="SSF51126">
    <property type="entry name" value="Pectin lyase-like"/>
    <property type="match status" value="6"/>
</dbReference>
<dbReference type="InterPro" id="IPR013783">
    <property type="entry name" value="Ig-like_fold"/>
</dbReference>
<organism evidence="11 12">
    <name type="scientific">Methanobrevibacter millerae</name>
    <dbReference type="NCBI Taxonomy" id="230361"/>
    <lineage>
        <taxon>Archaea</taxon>
        <taxon>Methanobacteriati</taxon>
        <taxon>Methanobacteriota</taxon>
        <taxon>Methanomada group</taxon>
        <taxon>Methanobacteria</taxon>
        <taxon>Methanobacteriales</taxon>
        <taxon>Methanobacteriaceae</taxon>
        <taxon>Methanobrevibacter</taxon>
    </lineage>
</organism>
<dbReference type="InterPro" id="IPR040839">
    <property type="entry name" value="MG4"/>
</dbReference>
<dbReference type="InterPro" id="IPR006626">
    <property type="entry name" value="PbH1"/>
</dbReference>
<dbReference type="InterPro" id="IPR032109">
    <property type="entry name" value="Big_3_5"/>
</dbReference>
<dbReference type="Gene3D" id="2.60.40.10">
    <property type="entry name" value="Immunoglobulins"/>
    <property type="match status" value="3"/>
</dbReference>
<proteinExistence type="predicted"/>
<name>A0A0U3DNZ8_9EURY</name>
<keyword evidence="5" id="KW-0732">Signal</keyword>
<dbReference type="Pfam" id="PF16640">
    <property type="entry name" value="Big_3_5"/>
    <property type="match status" value="1"/>
</dbReference>
<dbReference type="OrthoDB" id="71598at2157"/>
<evidence type="ECO:0000256" key="2">
    <source>
        <dbReference type="ARBA" id="ARBA00004442"/>
    </source>
</evidence>
<evidence type="ECO:0000259" key="9">
    <source>
        <dbReference type="Pfam" id="PF16640"/>
    </source>
</evidence>
<evidence type="ECO:0000256" key="7">
    <source>
        <dbReference type="ARBA" id="ARBA00023237"/>
    </source>
</evidence>
<feature type="compositionally biased region" description="Basic and acidic residues" evidence="8">
    <location>
        <begin position="78"/>
        <end position="87"/>
    </location>
</feature>
<dbReference type="KEGG" id="mmil:sm9_0351"/>
<dbReference type="EMBL" id="CP011266">
    <property type="protein sequence ID" value="ALT68153.1"/>
    <property type="molecule type" value="Genomic_DNA"/>
</dbReference>
<feature type="region of interest" description="Disordered" evidence="8">
    <location>
        <begin position="68"/>
        <end position="87"/>
    </location>
</feature>
<dbReference type="PATRIC" id="fig|230361.4.peg.365"/>
<dbReference type="PANTHER" id="PTHR11319">
    <property type="entry name" value="G PROTEIN-COUPLED RECEPTOR-RELATED"/>
    <property type="match status" value="1"/>
</dbReference>
<evidence type="ECO:0000313" key="12">
    <source>
        <dbReference type="Proteomes" id="UP000067738"/>
    </source>
</evidence>
<dbReference type="GeneID" id="26735325"/>
<evidence type="ECO:0000256" key="3">
    <source>
        <dbReference type="ARBA" id="ARBA00004613"/>
    </source>
</evidence>
<reference evidence="11 12" key="1">
    <citation type="submission" date="2015-04" db="EMBL/GenBank/DDBJ databases">
        <title>The complete genome sequence of the rumen methanogen Methanobrevibacter millerae SM9.</title>
        <authorList>
            <person name="Leahy S.C."/>
            <person name="Kelly W.J."/>
            <person name="Pacheco D.M."/>
            <person name="Li D."/>
            <person name="Altermann E."/>
            <person name="Attwood G.T."/>
        </authorList>
    </citation>
    <scope>NUCLEOTIDE SEQUENCE [LARGE SCALE GENOMIC DNA]</scope>
    <source>
        <strain evidence="11 12">SM9</strain>
    </source>
</reference>
<dbReference type="RefSeq" id="WP_058738499.1">
    <property type="nucleotide sequence ID" value="NZ_CP011266.1"/>
</dbReference>
<evidence type="ECO:0000259" key="10">
    <source>
        <dbReference type="Pfam" id="PF17789"/>
    </source>
</evidence>
<evidence type="ECO:0000256" key="4">
    <source>
        <dbReference type="ARBA" id="ARBA00022525"/>
    </source>
</evidence>
<dbReference type="SMART" id="SM00710">
    <property type="entry name" value="PbH1"/>
    <property type="match status" value="21"/>
</dbReference>
<dbReference type="NCBIfam" id="TIGR01376">
    <property type="entry name" value="POMP_repeat"/>
    <property type="match status" value="2"/>
</dbReference>
<evidence type="ECO:0000256" key="1">
    <source>
        <dbReference type="ARBA" id="ARBA00004196"/>
    </source>
</evidence>
<keyword evidence="7" id="KW-0998">Cell outer membrane</keyword>
<dbReference type="Pfam" id="PF17789">
    <property type="entry name" value="MG4"/>
    <property type="match status" value="1"/>
</dbReference>
<evidence type="ECO:0000313" key="11">
    <source>
        <dbReference type="EMBL" id="ALT68153.1"/>
    </source>
</evidence>
<feature type="domain" description="Macroglobulin" evidence="10">
    <location>
        <begin position="3766"/>
        <end position="3822"/>
    </location>
</feature>